<sequence>MVTRIFNCLLVQLGLASAVGSRELTSQLFEVWNEMTSNVPLYSWLKLPAFTDSEVYQPAFGKNAPPGEYVFTPTDLVLPTWFSGVSGTDASFWNVTQLDAMHQMAAQAFE</sequence>
<protein>
    <recommendedName>
        <fullName evidence="4">Phospholipase B-like</fullName>
    </recommendedName>
</protein>
<accession>A0ABN9RDW5</accession>
<evidence type="ECO:0000313" key="2">
    <source>
        <dbReference type="EMBL" id="CAK0816834.1"/>
    </source>
</evidence>
<reference evidence="2" key="1">
    <citation type="submission" date="2023-10" db="EMBL/GenBank/DDBJ databases">
        <authorList>
            <person name="Chen Y."/>
            <person name="Shah S."/>
            <person name="Dougan E. K."/>
            <person name="Thang M."/>
            <person name="Chan C."/>
        </authorList>
    </citation>
    <scope>NUCLEOTIDE SEQUENCE [LARGE SCALE GENOMIC DNA]</scope>
</reference>
<evidence type="ECO:0000313" key="3">
    <source>
        <dbReference type="Proteomes" id="UP001189429"/>
    </source>
</evidence>
<keyword evidence="1" id="KW-0732">Signal</keyword>
<proteinExistence type="predicted"/>
<evidence type="ECO:0000256" key="1">
    <source>
        <dbReference type="SAM" id="SignalP"/>
    </source>
</evidence>
<dbReference type="EMBL" id="CAUYUJ010006280">
    <property type="protein sequence ID" value="CAK0816834.1"/>
    <property type="molecule type" value="Genomic_DNA"/>
</dbReference>
<comment type="caution">
    <text evidence="2">The sequence shown here is derived from an EMBL/GenBank/DDBJ whole genome shotgun (WGS) entry which is preliminary data.</text>
</comment>
<feature type="signal peptide" evidence="1">
    <location>
        <begin position="1"/>
        <end position="18"/>
    </location>
</feature>
<feature type="chain" id="PRO_5047042286" description="Phospholipase B-like" evidence="1">
    <location>
        <begin position="19"/>
        <end position="110"/>
    </location>
</feature>
<evidence type="ECO:0008006" key="4">
    <source>
        <dbReference type="Google" id="ProtNLM"/>
    </source>
</evidence>
<organism evidence="2 3">
    <name type="scientific">Prorocentrum cordatum</name>
    <dbReference type="NCBI Taxonomy" id="2364126"/>
    <lineage>
        <taxon>Eukaryota</taxon>
        <taxon>Sar</taxon>
        <taxon>Alveolata</taxon>
        <taxon>Dinophyceae</taxon>
        <taxon>Prorocentrales</taxon>
        <taxon>Prorocentraceae</taxon>
        <taxon>Prorocentrum</taxon>
    </lineage>
</organism>
<keyword evidence="3" id="KW-1185">Reference proteome</keyword>
<gene>
    <name evidence="2" type="ORF">PCOR1329_LOCUS19617</name>
</gene>
<dbReference type="Proteomes" id="UP001189429">
    <property type="component" value="Unassembled WGS sequence"/>
</dbReference>
<name>A0ABN9RDW5_9DINO</name>